<proteinExistence type="predicted"/>
<dbReference type="InterPro" id="IPR052160">
    <property type="entry name" value="Gypsy_RT_Integrase-like"/>
</dbReference>
<dbReference type="AlphaFoldDB" id="A0A9D3YXM0"/>
<sequence>MKADVSLYIKGFDICESDKKPQKTARSSIGHIKAGAPWDILAIDFLGPLPRIKRDNKYVLVLTDHFTNMWR</sequence>
<dbReference type="InterPro" id="IPR036397">
    <property type="entry name" value="RNaseH_sf"/>
</dbReference>
<name>A0A9D3YXM0_DREPO</name>
<dbReference type="Proteomes" id="UP000828390">
    <property type="component" value="Unassembled WGS sequence"/>
</dbReference>
<keyword evidence="2" id="KW-1185">Reference proteome</keyword>
<dbReference type="GO" id="GO:0003676">
    <property type="term" value="F:nucleic acid binding"/>
    <property type="evidence" value="ECO:0007669"/>
    <property type="project" value="InterPro"/>
</dbReference>
<evidence type="ECO:0000313" key="2">
    <source>
        <dbReference type="Proteomes" id="UP000828390"/>
    </source>
</evidence>
<dbReference type="PANTHER" id="PTHR47266">
    <property type="entry name" value="ENDONUCLEASE-RELATED"/>
    <property type="match status" value="1"/>
</dbReference>
<comment type="caution">
    <text evidence="1">The sequence shown here is derived from an EMBL/GenBank/DDBJ whole genome shotgun (WGS) entry which is preliminary data.</text>
</comment>
<reference evidence="1" key="1">
    <citation type="journal article" date="2019" name="bioRxiv">
        <title>The Genome of the Zebra Mussel, Dreissena polymorpha: A Resource for Invasive Species Research.</title>
        <authorList>
            <person name="McCartney M.A."/>
            <person name="Auch B."/>
            <person name="Kono T."/>
            <person name="Mallez S."/>
            <person name="Zhang Y."/>
            <person name="Obille A."/>
            <person name="Becker A."/>
            <person name="Abrahante J.E."/>
            <person name="Garbe J."/>
            <person name="Badalamenti J.P."/>
            <person name="Herman A."/>
            <person name="Mangelson H."/>
            <person name="Liachko I."/>
            <person name="Sullivan S."/>
            <person name="Sone E.D."/>
            <person name="Koren S."/>
            <person name="Silverstein K.A.T."/>
            <person name="Beckman K.B."/>
            <person name="Gohl D.M."/>
        </authorList>
    </citation>
    <scope>NUCLEOTIDE SEQUENCE</scope>
    <source>
        <strain evidence="1">Duluth1</strain>
        <tissue evidence="1">Whole animal</tissue>
    </source>
</reference>
<organism evidence="1 2">
    <name type="scientific">Dreissena polymorpha</name>
    <name type="common">Zebra mussel</name>
    <name type="synonym">Mytilus polymorpha</name>
    <dbReference type="NCBI Taxonomy" id="45954"/>
    <lineage>
        <taxon>Eukaryota</taxon>
        <taxon>Metazoa</taxon>
        <taxon>Spiralia</taxon>
        <taxon>Lophotrochozoa</taxon>
        <taxon>Mollusca</taxon>
        <taxon>Bivalvia</taxon>
        <taxon>Autobranchia</taxon>
        <taxon>Heteroconchia</taxon>
        <taxon>Euheterodonta</taxon>
        <taxon>Imparidentia</taxon>
        <taxon>Neoheterodontei</taxon>
        <taxon>Myida</taxon>
        <taxon>Dreissenoidea</taxon>
        <taxon>Dreissenidae</taxon>
        <taxon>Dreissena</taxon>
    </lineage>
</organism>
<dbReference type="EMBL" id="JAIWYP010000014">
    <property type="protein sequence ID" value="KAH3706930.1"/>
    <property type="molecule type" value="Genomic_DNA"/>
</dbReference>
<accession>A0A9D3YXM0</accession>
<protein>
    <submittedName>
        <fullName evidence="1">Uncharacterized protein</fullName>
    </submittedName>
</protein>
<dbReference type="Gene3D" id="3.30.420.10">
    <property type="entry name" value="Ribonuclease H-like superfamily/Ribonuclease H"/>
    <property type="match status" value="1"/>
</dbReference>
<dbReference type="SUPFAM" id="SSF53098">
    <property type="entry name" value="Ribonuclease H-like"/>
    <property type="match status" value="1"/>
</dbReference>
<dbReference type="InterPro" id="IPR012337">
    <property type="entry name" value="RNaseH-like_sf"/>
</dbReference>
<gene>
    <name evidence="1" type="ORF">DPMN_066321</name>
</gene>
<evidence type="ECO:0000313" key="1">
    <source>
        <dbReference type="EMBL" id="KAH3706930.1"/>
    </source>
</evidence>
<reference evidence="1" key="2">
    <citation type="submission" date="2020-11" db="EMBL/GenBank/DDBJ databases">
        <authorList>
            <person name="McCartney M.A."/>
            <person name="Auch B."/>
            <person name="Kono T."/>
            <person name="Mallez S."/>
            <person name="Becker A."/>
            <person name="Gohl D.M."/>
            <person name="Silverstein K.A.T."/>
            <person name="Koren S."/>
            <person name="Bechman K.B."/>
            <person name="Herman A."/>
            <person name="Abrahante J.E."/>
            <person name="Garbe J."/>
        </authorList>
    </citation>
    <scope>NUCLEOTIDE SEQUENCE</scope>
    <source>
        <strain evidence="1">Duluth1</strain>
        <tissue evidence="1">Whole animal</tissue>
    </source>
</reference>